<evidence type="ECO:0000256" key="5">
    <source>
        <dbReference type="ARBA" id="ARBA00023209"/>
    </source>
</evidence>
<dbReference type="InterPro" id="IPR054715">
    <property type="entry name" value="GGR_cat"/>
</dbReference>
<keyword evidence="6" id="KW-1208">Phospholipid metabolism</keyword>
<keyword evidence="1" id="KW-0444">Lipid biosynthesis</keyword>
<protein>
    <recommendedName>
        <fullName evidence="7">Digeranylgeranylglycerophospholipid reductase catalytic domain-containing protein</fullName>
    </recommendedName>
</protein>
<dbReference type="InterPro" id="IPR050407">
    <property type="entry name" value="Geranylgeranyl_reductase"/>
</dbReference>
<gene>
    <name evidence="8" type="ORF">S01H1_36044</name>
</gene>
<feature type="domain" description="Digeranylgeranylglycerophospholipid reductase catalytic" evidence="7">
    <location>
        <begin position="68"/>
        <end position="146"/>
    </location>
</feature>
<keyword evidence="5" id="KW-0594">Phospholipid biosynthesis</keyword>
<keyword evidence="3" id="KW-0560">Oxidoreductase</keyword>
<proteinExistence type="predicted"/>
<dbReference type="InterPro" id="IPR036188">
    <property type="entry name" value="FAD/NAD-bd_sf"/>
</dbReference>
<dbReference type="SUPFAM" id="SSF51905">
    <property type="entry name" value="FAD/NAD(P)-binding domain"/>
    <property type="match status" value="1"/>
</dbReference>
<dbReference type="Pfam" id="PF22578">
    <property type="entry name" value="GGR_cat"/>
    <property type="match status" value="1"/>
</dbReference>
<comment type="caution">
    <text evidence="8">The sequence shown here is derived from an EMBL/GenBank/DDBJ whole genome shotgun (WGS) entry which is preliminary data.</text>
</comment>
<name>X0VLL9_9ZZZZ</name>
<dbReference type="GO" id="GO:0008654">
    <property type="term" value="P:phospholipid biosynthetic process"/>
    <property type="evidence" value="ECO:0007669"/>
    <property type="project" value="UniProtKB-KW"/>
</dbReference>
<feature type="non-terminal residue" evidence="8">
    <location>
        <position position="271"/>
    </location>
</feature>
<reference evidence="8" key="1">
    <citation type="journal article" date="2014" name="Front. Microbiol.">
        <title>High frequency of phylogenetically diverse reductive dehalogenase-homologous genes in deep subseafloor sedimentary metagenomes.</title>
        <authorList>
            <person name="Kawai M."/>
            <person name="Futagami T."/>
            <person name="Toyoda A."/>
            <person name="Takaki Y."/>
            <person name="Nishi S."/>
            <person name="Hori S."/>
            <person name="Arai W."/>
            <person name="Tsubouchi T."/>
            <person name="Morono Y."/>
            <person name="Uchiyama I."/>
            <person name="Ito T."/>
            <person name="Fujiyama A."/>
            <person name="Inagaki F."/>
            <person name="Takami H."/>
        </authorList>
    </citation>
    <scope>NUCLEOTIDE SEQUENCE</scope>
    <source>
        <strain evidence="8">Expedition CK06-06</strain>
    </source>
</reference>
<dbReference type="AlphaFoldDB" id="X0VLL9"/>
<keyword evidence="2" id="KW-0285">Flavoprotein</keyword>
<sequence>PNSPFGADIMTGVEASGMTDYRNGNRTVTLRNSKRDWEVQARLVVAADGVESRVGRWAGLQTHASPHDMETSAQVTVSGVDVDPHRFSLYYTSEFAPEGYSWVFPKRNRTANVGLGISGDCTSSKRPTGYLDDFLGRYYPGAAVVSRTIGGIPCTGGLDKTVADGVMVAGDAAHMANPITGGGIVNALIAGKCAGETAADTFHNCESKTVERNLIRYSKRCEDRFGKMNRRCYRIKEAILNFKDADFNAIAAEIIKLPVSKRTPIRVLSAA</sequence>
<evidence type="ECO:0000313" key="8">
    <source>
        <dbReference type="EMBL" id="GAG01431.1"/>
    </source>
</evidence>
<dbReference type="PANTHER" id="PTHR42685">
    <property type="entry name" value="GERANYLGERANYL DIPHOSPHATE REDUCTASE"/>
    <property type="match status" value="1"/>
</dbReference>
<evidence type="ECO:0000256" key="1">
    <source>
        <dbReference type="ARBA" id="ARBA00022516"/>
    </source>
</evidence>
<dbReference type="GO" id="GO:0016491">
    <property type="term" value="F:oxidoreductase activity"/>
    <property type="evidence" value="ECO:0007669"/>
    <property type="project" value="UniProtKB-KW"/>
</dbReference>
<evidence type="ECO:0000256" key="2">
    <source>
        <dbReference type="ARBA" id="ARBA00022630"/>
    </source>
</evidence>
<evidence type="ECO:0000256" key="6">
    <source>
        <dbReference type="ARBA" id="ARBA00023264"/>
    </source>
</evidence>
<evidence type="ECO:0000259" key="7">
    <source>
        <dbReference type="Pfam" id="PF22578"/>
    </source>
</evidence>
<keyword evidence="4" id="KW-0443">Lipid metabolism</keyword>
<feature type="non-terminal residue" evidence="8">
    <location>
        <position position="1"/>
    </location>
</feature>
<accession>X0VLL9</accession>
<evidence type="ECO:0000256" key="3">
    <source>
        <dbReference type="ARBA" id="ARBA00023002"/>
    </source>
</evidence>
<organism evidence="8">
    <name type="scientific">marine sediment metagenome</name>
    <dbReference type="NCBI Taxonomy" id="412755"/>
    <lineage>
        <taxon>unclassified sequences</taxon>
        <taxon>metagenomes</taxon>
        <taxon>ecological metagenomes</taxon>
    </lineage>
</organism>
<dbReference type="PANTHER" id="PTHR42685:SF18">
    <property type="entry name" value="DIGERANYLGERANYLGLYCEROPHOSPHOLIPID REDUCTASE"/>
    <property type="match status" value="1"/>
</dbReference>
<dbReference type="Gene3D" id="3.50.50.60">
    <property type="entry name" value="FAD/NAD(P)-binding domain"/>
    <property type="match status" value="1"/>
</dbReference>
<evidence type="ECO:0000256" key="4">
    <source>
        <dbReference type="ARBA" id="ARBA00023098"/>
    </source>
</evidence>
<dbReference type="EMBL" id="BARS01022552">
    <property type="protein sequence ID" value="GAG01431.1"/>
    <property type="molecule type" value="Genomic_DNA"/>
</dbReference>